<evidence type="ECO:0000256" key="2">
    <source>
        <dbReference type="ARBA" id="ARBA00012513"/>
    </source>
</evidence>
<dbReference type="FunFam" id="3.50.4.10:FF:000002">
    <property type="entry name" value="G-type lectin S-receptor-like serine/threonine-protein kinase"/>
    <property type="match status" value="2"/>
</dbReference>
<dbReference type="Pfam" id="PF08276">
    <property type="entry name" value="PAN_2"/>
    <property type="match status" value="2"/>
</dbReference>
<dbReference type="SMART" id="SM00108">
    <property type="entry name" value="B_lectin"/>
    <property type="match status" value="2"/>
</dbReference>
<dbReference type="GO" id="GO:0048544">
    <property type="term" value="P:recognition of pollen"/>
    <property type="evidence" value="ECO:0007669"/>
    <property type="project" value="InterPro"/>
</dbReference>
<evidence type="ECO:0000256" key="8">
    <source>
        <dbReference type="ARBA" id="ARBA00022741"/>
    </source>
</evidence>
<dbReference type="PROSITE" id="PS50948">
    <property type="entry name" value="PAN"/>
    <property type="match status" value="2"/>
</dbReference>
<evidence type="ECO:0000256" key="14">
    <source>
        <dbReference type="ARBA" id="ARBA00023170"/>
    </source>
</evidence>
<feature type="signal peptide" evidence="19">
    <location>
        <begin position="1"/>
        <end position="19"/>
    </location>
</feature>
<dbReference type="InterPro" id="IPR021820">
    <property type="entry name" value="S-locus_recpt_kinase_C"/>
</dbReference>
<evidence type="ECO:0000313" key="23">
    <source>
        <dbReference type="EnsemblPlants" id="Solyc07g063700.2.1"/>
    </source>
</evidence>
<sequence>MLRLFICCQFLFMLLTSAALDTITTNKSIRDGNTIVSAGGVYELGFFSPGNSKNRYVGIWYKKISPTTVVWVANRDIPLNDTSGVLTLNPNGILVLVDKSNVSIWSSNSSRLLKNPKARLLDTANLVVSDGNDRDQGINFAWQSFDYPGNTLLPGMKVGIDLVTGMDRYVTSWKSTDDPTPGDYVDRVDSHGYPQLFLSRNSSVVFSSGPWTGAAFSSSPSNKPSLYYTFEFVINQKEIYFKYELKSDSLPTRVVLNPDGVIQHLIWIEHTQSWFLYLTAQLDNCDRFALCGPYSSCNINNSPPCDCLKGFEPRYPQESAADWSSGCVRRTSLNCTHDGFLKFTRIKMPDSRNSWYNERMNLEDCEKMCLADCNCTAYSDLDVRNGGSGCLLWFGELIDIREFSQNEQNLYVRVAASELGECILTGSKVENEDMELPLFDLVTVTSSTGNFSSANVIGEGGFGPGILPSGQEIAVKRLSKYSGQGIQELKNEIVLISKLQHRNLVKLLGCCLEGEERMLIYEFMPNASLDYFIFDPSRKASLGWKNRFEIAMGISRGLLYLHQDSRLRIIHRDLKTSNILLDTDMNAKISDFGLAKIFGGDQEEGKTKRVIGTYGYMSPEYAVDGKYSVKSDVFSIGVIILEIVSGRKNRKFRHLEHHHNLLGHAWLLWIEGNALELIDECIKESFSESQVLRCIQVGLLCVQKLPEDRPTMASVVFWLGNEGLVLPQPKQPGFFIERNSMESTESSTDEVYVTLDTITTDKSIRDGDTIVSAGGVYELGFFSPGNSKNHYVGIWYKKISNGTVVWVANRSIPLNDTSGVLTLNPNGILVLVDKSNVSIWSSNSSRLLKNPKARLLDSGNLVVSDGNDRGLENNFAWQSFDYPGNTLLPGMRLGKDFVTGMNWHLTSWKSTDDPTPGDYVDRVDSHGYPQLFVWKNSSIVFSSGPWNGIAFSGSPNNKPNTYYSFEFVINQQEIYYTYTIKNDSIPTRVVLNPSGVLEHLTWIERSQSWFLYLTAQFDNCDRFGLCGPYSSCNINNSPPCDCLKGFEPRYPQDSATEWSSGCIRRTSLDCTHDGFLKFSGIKMPDSRNSWYNDSMNLEDCEKMCLADCNCTAYSDLDVRNGGSGCLLWFGELIDIRGFSQNEQNLYVRVAASELDRKGRRKRAALIGVISAVVATFILSFLAWFYFRRRKRRRGLEVENEDMELPLFDLVTVTTATDNFSSANVIGEGGFGPVYKGILPNGQDIAVKRLSKHSGQGFQELKNEIALISKLQHRNLVKLLGCCLEGEERMLIYEFMPNASLDYFIFDSSRKASLAWKNRFEIAMGISRGLLYLHQDSRLRIIHRDLKTSNILLDTDMNAKISDFGLAKIFGGDQVEGKTKRVIGTYGYMSPEYAVDGKYSVKSDVFSIGVIILEIVSGRKNRKFRHLEHHHNLLGHAWLLWIEGNALELIDECIKESFSESQVLRCIQVGLLCVQKLPEDRPTMASVVFWLGNEGLVLPQPKRPGFFIERNSMDSTKSSTDEGYLSNNVSITILEPR</sequence>
<dbReference type="EC" id="2.7.11.1" evidence="2"/>
<evidence type="ECO:0000313" key="24">
    <source>
        <dbReference type="Proteomes" id="UP000004994"/>
    </source>
</evidence>
<keyword evidence="4" id="KW-0597">Phosphoprotein</keyword>
<dbReference type="InterPro" id="IPR001480">
    <property type="entry name" value="Bulb-type_lectin_dom"/>
</dbReference>
<evidence type="ECO:0000256" key="13">
    <source>
        <dbReference type="ARBA" id="ARBA00023157"/>
    </source>
</evidence>
<dbReference type="SUPFAM" id="SSF51110">
    <property type="entry name" value="alpha-D-mannose-specific plant lectins"/>
    <property type="match status" value="2"/>
</dbReference>
<feature type="domain" description="Apple" evidence="22">
    <location>
        <begin position="1070"/>
        <end position="1151"/>
    </location>
</feature>
<reference evidence="23" key="1">
    <citation type="journal article" date="2012" name="Nature">
        <title>The tomato genome sequence provides insights into fleshy fruit evolution.</title>
        <authorList>
            <consortium name="Tomato Genome Consortium"/>
        </authorList>
    </citation>
    <scope>NUCLEOTIDE SEQUENCE [LARGE SCALE GENOMIC DNA]</scope>
    <source>
        <strain evidence="23">cv. Heinz 1706</strain>
    </source>
</reference>
<dbReference type="SMART" id="SM00473">
    <property type="entry name" value="PAN_AP"/>
    <property type="match status" value="2"/>
</dbReference>
<dbReference type="FunFam" id="2.90.10.30:FF:000003">
    <property type="entry name" value="Os04g0303100 protein"/>
    <property type="match status" value="2"/>
</dbReference>
<keyword evidence="13" id="KW-1015">Disulfide bond</keyword>
<keyword evidence="5" id="KW-0808">Transferase</keyword>
<dbReference type="FunFam" id="2.90.10.10:FF:000004">
    <property type="entry name" value="G-type lectin S-receptor-like serine/threonine-protein kinase"/>
    <property type="match status" value="2"/>
</dbReference>
<keyword evidence="8" id="KW-0547">Nucleotide-binding</keyword>
<keyword evidence="3" id="KW-0723">Serine/threonine-protein kinase</keyword>
<evidence type="ECO:0000259" key="20">
    <source>
        <dbReference type="PROSITE" id="PS50011"/>
    </source>
</evidence>
<evidence type="ECO:0000256" key="15">
    <source>
        <dbReference type="ARBA" id="ARBA00023180"/>
    </source>
</evidence>
<dbReference type="CDD" id="cd00028">
    <property type="entry name" value="B_lectin"/>
    <property type="match status" value="2"/>
</dbReference>
<dbReference type="GO" id="GO:0005524">
    <property type="term" value="F:ATP binding"/>
    <property type="evidence" value="ECO:0007669"/>
    <property type="project" value="UniProtKB-KW"/>
</dbReference>
<feature type="domain" description="Apple" evidence="22">
    <location>
        <begin position="335"/>
        <end position="416"/>
    </location>
</feature>
<keyword evidence="7 19" id="KW-0732">Signal</keyword>
<dbReference type="FunFam" id="1.10.510.10:FF:000060">
    <property type="entry name" value="G-type lectin S-receptor-like serine/threonine-protein kinase"/>
    <property type="match status" value="2"/>
</dbReference>
<keyword evidence="11 18" id="KW-1133">Transmembrane helix</keyword>
<keyword evidence="10" id="KW-0067">ATP-binding</keyword>
<dbReference type="EnsemblPlants" id="Solyc07g063700.2.1">
    <property type="protein sequence ID" value="Solyc07g063700.2.1"/>
    <property type="gene ID" value="Solyc07g063700.2"/>
</dbReference>
<evidence type="ECO:0000256" key="18">
    <source>
        <dbReference type="SAM" id="Phobius"/>
    </source>
</evidence>
<dbReference type="Pfam" id="PF00069">
    <property type="entry name" value="Pkinase"/>
    <property type="match status" value="1"/>
</dbReference>
<dbReference type="Gene3D" id="3.30.200.20">
    <property type="entry name" value="Phosphorylase Kinase, domain 1"/>
    <property type="match status" value="2"/>
</dbReference>
<dbReference type="PROSITE" id="PS00108">
    <property type="entry name" value="PROTEIN_KINASE_ST"/>
    <property type="match status" value="2"/>
</dbReference>
<dbReference type="InterPro" id="IPR008271">
    <property type="entry name" value="Ser/Thr_kinase_AS"/>
</dbReference>
<keyword evidence="24" id="KW-1185">Reference proteome</keyword>
<reference evidence="23" key="2">
    <citation type="submission" date="2019-01" db="UniProtKB">
        <authorList>
            <consortium name="EnsemblPlants"/>
        </authorList>
    </citation>
    <scope>IDENTIFICATION</scope>
    <source>
        <strain evidence="23">cv. Heinz 1706</strain>
    </source>
</reference>
<evidence type="ECO:0000256" key="16">
    <source>
        <dbReference type="ARBA" id="ARBA00047899"/>
    </source>
</evidence>
<dbReference type="SUPFAM" id="SSF56112">
    <property type="entry name" value="Protein kinase-like (PK-like)"/>
    <property type="match status" value="2"/>
</dbReference>
<evidence type="ECO:0000256" key="5">
    <source>
        <dbReference type="ARBA" id="ARBA00022679"/>
    </source>
</evidence>
<evidence type="ECO:0000259" key="22">
    <source>
        <dbReference type="PROSITE" id="PS50948"/>
    </source>
</evidence>
<evidence type="ECO:0000256" key="1">
    <source>
        <dbReference type="ARBA" id="ARBA00004167"/>
    </source>
</evidence>
<keyword evidence="14" id="KW-0675">Receptor</keyword>
<name>A0A3Q7HF37_SOLLC</name>
<dbReference type="OMA" id="YFRYELV"/>
<evidence type="ECO:0000256" key="17">
    <source>
        <dbReference type="ARBA" id="ARBA00048679"/>
    </source>
</evidence>
<dbReference type="FunFam" id="3.30.200.20:FF:000195">
    <property type="entry name" value="G-type lectin S-receptor-like serine/threonine-protein kinase"/>
    <property type="match status" value="1"/>
</dbReference>
<dbReference type="Pfam" id="PF01453">
    <property type="entry name" value="B_lectin"/>
    <property type="match status" value="2"/>
</dbReference>
<feature type="domain" description="Bulb-type lectin" evidence="21">
    <location>
        <begin position="20"/>
        <end position="141"/>
    </location>
</feature>
<dbReference type="Gene3D" id="1.10.510.10">
    <property type="entry name" value="Transferase(Phosphotransferase) domain 1"/>
    <property type="match status" value="2"/>
</dbReference>
<proteinExistence type="predicted"/>
<dbReference type="InterPro" id="IPR001245">
    <property type="entry name" value="Ser-Thr/Tyr_kinase_cat_dom"/>
</dbReference>
<feature type="domain" description="Protein kinase" evidence="20">
    <location>
        <begin position="451"/>
        <end position="724"/>
    </location>
</feature>
<feature type="transmembrane region" description="Helical" evidence="18">
    <location>
        <begin position="1163"/>
        <end position="1186"/>
    </location>
</feature>
<evidence type="ECO:0000256" key="7">
    <source>
        <dbReference type="ARBA" id="ARBA00022729"/>
    </source>
</evidence>
<evidence type="ECO:0000256" key="12">
    <source>
        <dbReference type="ARBA" id="ARBA00023136"/>
    </source>
</evidence>
<accession>A0A3Q7HF37</accession>
<dbReference type="PROSITE" id="PS50927">
    <property type="entry name" value="BULB_LECTIN"/>
    <property type="match status" value="2"/>
</dbReference>
<dbReference type="FunFam" id="3.30.200.20:FF:000910">
    <property type="entry name" value="Cysteine-rich receptor-like protein kinase 11"/>
    <property type="match status" value="1"/>
</dbReference>
<dbReference type="Pfam" id="PF11883">
    <property type="entry name" value="DUF3403"/>
    <property type="match status" value="1"/>
</dbReference>
<keyword evidence="6 18" id="KW-0812">Transmembrane</keyword>
<keyword evidence="9" id="KW-0418">Kinase</keyword>
<evidence type="ECO:0000259" key="21">
    <source>
        <dbReference type="PROSITE" id="PS50927"/>
    </source>
</evidence>
<dbReference type="InterPro" id="IPR000858">
    <property type="entry name" value="S_locus_glycoprot_dom"/>
</dbReference>
<dbReference type="PANTHER" id="PTHR32444">
    <property type="entry name" value="BULB-TYPE LECTIN DOMAIN-CONTAINING PROTEIN"/>
    <property type="match status" value="1"/>
</dbReference>
<feature type="chain" id="PRO_5018685774" description="non-specific serine/threonine protein kinase" evidence="19">
    <location>
        <begin position="20"/>
        <end position="1536"/>
    </location>
</feature>
<dbReference type="CDD" id="cd14066">
    <property type="entry name" value="STKc_IRAK"/>
    <property type="match status" value="2"/>
</dbReference>
<dbReference type="CDD" id="cd01098">
    <property type="entry name" value="PAN_AP_plant"/>
    <property type="match status" value="2"/>
</dbReference>
<feature type="domain" description="Protein kinase" evidence="20">
    <location>
        <begin position="1219"/>
        <end position="1495"/>
    </location>
</feature>
<comment type="catalytic activity">
    <reaction evidence="16">
        <text>L-threonyl-[protein] + ATP = O-phospho-L-threonyl-[protein] + ADP + H(+)</text>
        <dbReference type="Rhea" id="RHEA:46608"/>
        <dbReference type="Rhea" id="RHEA-COMP:11060"/>
        <dbReference type="Rhea" id="RHEA-COMP:11605"/>
        <dbReference type="ChEBI" id="CHEBI:15378"/>
        <dbReference type="ChEBI" id="CHEBI:30013"/>
        <dbReference type="ChEBI" id="CHEBI:30616"/>
        <dbReference type="ChEBI" id="CHEBI:61977"/>
        <dbReference type="ChEBI" id="CHEBI:456216"/>
        <dbReference type="EC" id="2.7.11.1"/>
    </reaction>
</comment>
<evidence type="ECO:0000256" key="10">
    <source>
        <dbReference type="ARBA" id="ARBA00022840"/>
    </source>
</evidence>
<dbReference type="InParanoid" id="A0A3Q7HF37"/>
<dbReference type="InterPro" id="IPR036426">
    <property type="entry name" value="Bulb-type_lectin_dom_sf"/>
</dbReference>
<dbReference type="SMART" id="SM00220">
    <property type="entry name" value="S_TKc"/>
    <property type="match status" value="2"/>
</dbReference>
<organism evidence="23">
    <name type="scientific">Solanum lycopersicum</name>
    <name type="common">Tomato</name>
    <name type="synonym">Lycopersicon esculentum</name>
    <dbReference type="NCBI Taxonomy" id="4081"/>
    <lineage>
        <taxon>Eukaryota</taxon>
        <taxon>Viridiplantae</taxon>
        <taxon>Streptophyta</taxon>
        <taxon>Embryophyta</taxon>
        <taxon>Tracheophyta</taxon>
        <taxon>Spermatophyta</taxon>
        <taxon>Magnoliopsida</taxon>
        <taxon>eudicotyledons</taxon>
        <taxon>Gunneridae</taxon>
        <taxon>Pentapetalae</taxon>
        <taxon>asterids</taxon>
        <taxon>lamiids</taxon>
        <taxon>Solanales</taxon>
        <taxon>Solanaceae</taxon>
        <taxon>Solanoideae</taxon>
        <taxon>Solaneae</taxon>
        <taxon>Solanum</taxon>
        <taxon>Solanum subgen. Lycopersicon</taxon>
    </lineage>
</organism>
<evidence type="ECO:0000256" key="6">
    <source>
        <dbReference type="ARBA" id="ARBA00022692"/>
    </source>
</evidence>
<comment type="subcellular location">
    <subcellularLocation>
        <location evidence="1">Membrane</location>
        <topology evidence="1">Single-pass membrane protein</topology>
    </subcellularLocation>
</comment>
<feature type="domain" description="Bulb-type lectin" evidence="21">
    <location>
        <begin position="755"/>
        <end position="876"/>
    </location>
</feature>
<dbReference type="GO" id="GO:0016020">
    <property type="term" value="C:membrane"/>
    <property type="evidence" value="ECO:0007669"/>
    <property type="project" value="UniProtKB-SubCell"/>
</dbReference>
<dbReference type="Pfam" id="PF00954">
    <property type="entry name" value="S_locus_glycop"/>
    <property type="match status" value="2"/>
</dbReference>
<evidence type="ECO:0000256" key="9">
    <source>
        <dbReference type="ARBA" id="ARBA00022777"/>
    </source>
</evidence>
<dbReference type="InterPro" id="IPR003609">
    <property type="entry name" value="Pan_app"/>
</dbReference>
<dbReference type="PANTHER" id="PTHR32444:SF235">
    <property type="entry name" value="OS01G0783900 PROTEIN"/>
    <property type="match status" value="1"/>
</dbReference>
<comment type="catalytic activity">
    <reaction evidence="17">
        <text>L-seryl-[protein] + ATP = O-phospho-L-seryl-[protein] + ADP + H(+)</text>
        <dbReference type="Rhea" id="RHEA:17989"/>
        <dbReference type="Rhea" id="RHEA-COMP:9863"/>
        <dbReference type="Rhea" id="RHEA-COMP:11604"/>
        <dbReference type="ChEBI" id="CHEBI:15378"/>
        <dbReference type="ChEBI" id="CHEBI:29999"/>
        <dbReference type="ChEBI" id="CHEBI:30616"/>
        <dbReference type="ChEBI" id="CHEBI:83421"/>
        <dbReference type="ChEBI" id="CHEBI:456216"/>
        <dbReference type="EC" id="2.7.11.1"/>
    </reaction>
</comment>
<dbReference type="PROSITE" id="PS50011">
    <property type="entry name" value="PROTEIN_KINASE_DOM"/>
    <property type="match status" value="2"/>
</dbReference>
<keyword evidence="15" id="KW-0325">Glycoprotein</keyword>
<dbReference type="PaxDb" id="4081-Solyc07g063700.1.1"/>
<evidence type="ECO:0000256" key="11">
    <source>
        <dbReference type="ARBA" id="ARBA00022989"/>
    </source>
</evidence>
<evidence type="ECO:0000256" key="19">
    <source>
        <dbReference type="SAM" id="SignalP"/>
    </source>
</evidence>
<dbReference type="Pfam" id="PF07714">
    <property type="entry name" value="PK_Tyr_Ser-Thr"/>
    <property type="match status" value="1"/>
</dbReference>
<dbReference type="Gramene" id="Solyc07g063700.2.1">
    <property type="protein sequence ID" value="Solyc07g063700.2.1"/>
    <property type="gene ID" value="Solyc07g063700.2"/>
</dbReference>
<evidence type="ECO:0000256" key="4">
    <source>
        <dbReference type="ARBA" id="ARBA00022553"/>
    </source>
</evidence>
<dbReference type="Gene3D" id="3.50.4.10">
    <property type="entry name" value="Hepatocyte Growth Factor"/>
    <property type="match status" value="2"/>
</dbReference>
<protein>
    <recommendedName>
        <fullName evidence="2">non-specific serine/threonine protein kinase</fullName>
        <ecNumber evidence="2">2.7.11.1</ecNumber>
    </recommendedName>
</protein>
<dbReference type="Proteomes" id="UP000004994">
    <property type="component" value="Chromosome 7"/>
</dbReference>
<keyword evidence="12 18" id="KW-0472">Membrane</keyword>
<evidence type="ECO:0000256" key="3">
    <source>
        <dbReference type="ARBA" id="ARBA00022527"/>
    </source>
</evidence>
<dbReference type="InterPro" id="IPR000719">
    <property type="entry name" value="Prot_kinase_dom"/>
</dbReference>
<dbReference type="GO" id="GO:0004674">
    <property type="term" value="F:protein serine/threonine kinase activity"/>
    <property type="evidence" value="ECO:0007669"/>
    <property type="project" value="UniProtKB-KW"/>
</dbReference>
<dbReference type="Gene3D" id="2.90.10.10">
    <property type="entry name" value="Bulb-type lectin domain"/>
    <property type="match status" value="2"/>
</dbReference>
<dbReference type="InterPro" id="IPR011009">
    <property type="entry name" value="Kinase-like_dom_sf"/>
</dbReference>